<protein>
    <submittedName>
        <fullName evidence="1">Uncharacterized protein</fullName>
    </submittedName>
</protein>
<accession>A0ACC0L7M7</accession>
<name>A0ACC0L7M7_RHOML</name>
<comment type="caution">
    <text evidence="1">The sequence shown here is derived from an EMBL/GenBank/DDBJ whole genome shotgun (WGS) entry which is preliminary data.</text>
</comment>
<dbReference type="EMBL" id="CM046400">
    <property type="protein sequence ID" value="KAI8524334.1"/>
    <property type="molecule type" value="Genomic_DNA"/>
</dbReference>
<keyword evidence="2" id="KW-1185">Reference proteome</keyword>
<sequence length="85" mass="9745">MPPIANYWFKFRWEEAKGWETFFSAQIEAFKVIIGSDVATAKSFNVDCFVLYVLLSCCRFTLKCCSLSTSTEFGFAFCAIYFIMG</sequence>
<dbReference type="Proteomes" id="UP001062846">
    <property type="component" value="Chromosome 13"/>
</dbReference>
<organism evidence="1 2">
    <name type="scientific">Rhododendron molle</name>
    <name type="common">Chinese azalea</name>
    <name type="synonym">Azalea mollis</name>
    <dbReference type="NCBI Taxonomy" id="49168"/>
    <lineage>
        <taxon>Eukaryota</taxon>
        <taxon>Viridiplantae</taxon>
        <taxon>Streptophyta</taxon>
        <taxon>Embryophyta</taxon>
        <taxon>Tracheophyta</taxon>
        <taxon>Spermatophyta</taxon>
        <taxon>Magnoliopsida</taxon>
        <taxon>eudicotyledons</taxon>
        <taxon>Gunneridae</taxon>
        <taxon>Pentapetalae</taxon>
        <taxon>asterids</taxon>
        <taxon>Ericales</taxon>
        <taxon>Ericaceae</taxon>
        <taxon>Ericoideae</taxon>
        <taxon>Rhodoreae</taxon>
        <taxon>Rhododendron</taxon>
    </lineage>
</organism>
<reference evidence="1" key="1">
    <citation type="submission" date="2022-02" db="EMBL/GenBank/DDBJ databases">
        <title>Plant Genome Project.</title>
        <authorList>
            <person name="Zhang R.-G."/>
        </authorList>
    </citation>
    <scope>NUCLEOTIDE SEQUENCE</scope>
    <source>
        <strain evidence="1">AT1</strain>
    </source>
</reference>
<proteinExistence type="predicted"/>
<evidence type="ECO:0000313" key="2">
    <source>
        <dbReference type="Proteomes" id="UP001062846"/>
    </source>
</evidence>
<gene>
    <name evidence="1" type="ORF">RHMOL_Rhmol13G0142500</name>
</gene>
<evidence type="ECO:0000313" key="1">
    <source>
        <dbReference type="EMBL" id="KAI8524334.1"/>
    </source>
</evidence>